<keyword evidence="6" id="KW-0812">Transmembrane</keyword>
<dbReference type="Gene3D" id="2.40.50.100">
    <property type="match status" value="1"/>
</dbReference>
<evidence type="ECO:0000259" key="7">
    <source>
        <dbReference type="Pfam" id="PF25881"/>
    </source>
</evidence>
<evidence type="ECO:0000256" key="5">
    <source>
        <dbReference type="SAM" id="MobiDB-lite"/>
    </source>
</evidence>
<name>U7QJX7_9CYAN</name>
<gene>
    <name evidence="10" type="ORF">M595_3300</name>
</gene>
<evidence type="ECO:0000259" key="9">
    <source>
        <dbReference type="Pfam" id="PF25967"/>
    </source>
</evidence>
<feature type="domain" description="CusB-like beta-barrel" evidence="8">
    <location>
        <begin position="444"/>
        <end position="518"/>
    </location>
</feature>
<evidence type="ECO:0000256" key="4">
    <source>
        <dbReference type="SAM" id="Coils"/>
    </source>
</evidence>
<proteinExistence type="inferred from homology"/>
<dbReference type="EMBL" id="AUZM01000031">
    <property type="protein sequence ID" value="ERT06731.1"/>
    <property type="molecule type" value="Genomic_DNA"/>
</dbReference>
<dbReference type="Gene3D" id="1.10.287.470">
    <property type="entry name" value="Helix hairpin bin"/>
    <property type="match status" value="2"/>
</dbReference>
<reference evidence="10 11" key="1">
    <citation type="journal article" date="2013" name="Front. Microbiol.">
        <title>Comparative genomic analyses of the cyanobacterium, Lyngbya aestuarii BL J, a powerful hydrogen producer.</title>
        <authorList>
            <person name="Kothari A."/>
            <person name="Vaughn M."/>
            <person name="Garcia-Pichel F."/>
        </authorList>
    </citation>
    <scope>NUCLEOTIDE SEQUENCE [LARGE SCALE GENOMIC DNA]</scope>
    <source>
        <strain evidence="10 11">BL J</strain>
    </source>
</reference>
<evidence type="ECO:0000256" key="3">
    <source>
        <dbReference type="ARBA" id="ARBA00023054"/>
    </source>
</evidence>
<evidence type="ECO:0000259" key="8">
    <source>
        <dbReference type="Pfam" id="PF25954"/>
    </source>
</evidence>
<dbReference type="PANTHER" id="PTHR32347:SF14">
    <property type="entry name" value="EFFLUX SYSTEM COMPONENT YKNX-RELATED"/>
    <property type="match status" value="1"/>
</dbReference>
<keyword evidence="6" id="KW-0472">Membrane</keyword>
<feature type="domain" description="YbhG-like alpha-helical hairpin" evidence="7">
    <location>
        <begin position="165"/>
        <end position="213"/>
    </location>
</feature>
<dbReference type="Gene3D" id="2.40.420.20">
    <property type="match status" value="1"/>
</dbReference>
<dbReference type="Pfam" id="PF25967">
    <property type="entry name" value="RND-MFP_C"/>
    <property type="match status" value="1"/>
</dbReference>
<dbReference type="Pfam" id="PF25954">
    <property type="entry name" value="Beta-barrel_RND_2"/>
    <property type="match status" value="1"/>
</dbReference>
<feature type="transmembrane region" description="Helical" evidence="6">
    <location>
        <begin position="73"/>
        <end position="94"/>
    </location>
</feature>
<dbReference type="NCBIfam" id="TIGR01730">
    <property type="entry name" value="RND_mfp"/>
    <property type="match status" value="1"/>
</dbReference>
<dbReference type="Proteomes" id="UP000017127">
    <property type="component" value="Unassembled WGS sequence"/>
</dbReference>
<evidence type="ECO:0000313" key="10">
    <source>
        <dbReference type="EMBL" id="ERT06731.1"/>
    </source>
</evidence>
<dbReference type="InterPro" id="IPR058627">
    <property type="entry name" value="MdtA-like_C"/>
</dbReference>
<evidence type="ECO:0000313" key="11">
    <source>
        <dbReference type="Proteomes" id="UP000017127"/>
    </source>
</evidence>
<evidence type="ECO:0000256" key="2">
    <source>
        <dbReference type="ARBA" id="ARBA00009477"/>
    </source>
</evidence>
<dbReference type="Gene3D" id="2.40.30.170">
    <property type="match status" value="1"/>
</dbReference>
<feature type="coiled-coil region" evidence="4">
    <location>
        <begin position="169"/>
        <end position="399"/>
    </location>
</feature>
<dbReference type="PATRIC" id="fig|1348334.3.peg.3193"/>
<dbReference type="Pfam" id="PF25881">
    <property type="entry name" value="HH_YBHG"/>
    <property type="match status" value="2"/>
</dbReference>
<sequence length="592" mass="65708">MSNIESKAEPEFNPEPEPSFESVSRLNLEQEANQKNTNETNKAKIKQEIEQSENKQEDNPKFQPKVQSKFRNYWLFGLMLIAGLLVTLIVLYSWRSRHQIQTDDIEILTVPVEAKEITVRITASGVVQPVRRVNLSPKTQGRLAQLYVEQGDRVEVGQLIARMESGEIEAQLLQAKAKLSQTKANLEKLKTGSRPEEIAAAQARLNQTKARLAELKAGTRIEEIAQARAKLNEAEARLADAKSGSLEEEIAQARARIEGNTAELELANERVSRYENLGEQGAISQDELEEYRQNERRLNAVVEEAKRRLEQLQQSRKTQIEQLQASVEQERQALQQLQNGARPEEIAQVEAEVAEAQSQLNELLNGTRSEEIAGSQAEVAEAEASVQFYQTQLKDTEIRAPFAGIIAQRYAVEGAFVTPATSASDATSATSTSIVALAKDLEVLAKIPEADIAQIKPNQKVEIVADAYPDQVFAGRVQLIAPEAVKEQDVTLFQARIEIISGKEKLQSGMNVDLKFIGEKLKNALVVPTVAIVTHQGETGVLMPDEDNQPEFHPVTIGSTLGNQIQILKGVYTGDRVFVELPENQTLEDIIK</sequence>
<dbReference type="InterPro" id="IPR050465">
    <property type="entry name" value="UPF0194_transport"/>
</dbReference>
<keyword evidence="6" id="KW-1133">Transmembrane helix</keyword>
<dbReference type="GO" id="GO:0016020">
    <property type="term" value="C:membrane"/>
    <property type="evidence" value="ECO:0007669"/>
    <property type="project" value="InterPro"/>
</dbReference>
<dbReference type="InterPro" id="IPR058792">
    <property type="entry name" value="Beta-barrel_RND_2"/>
</dbReference>
<comment type="similarity">
    <text evidence="2">Belongs to the membrane fusion protein (MFP) (TC 8.A.1) family.</text>
</comment>
<keyword evidence="11" id="KW-1185">Reference proteome</keyword>
<feature type="domain" description="YbhG-like alpha-helical hairpin" evidence="7">
    <location>
        <begin position="244"/>
        <end position="337"/>
    </location>
</feature>
<dbReference type="GO" id="GO:0022857">
    <property type="term" value="F:transmembrane transporter activity"/>
    <property type="evidence" value="ECO:0007669"/>
    <property type="project" value="InterPro"/>
</dbReference>
<feature type="compositionally biased region" description="Basic and acidic residues" evidence="5">
    <location>
        <begin position="41"/>
        <end position="60"/>
    </location>
</feature>
<comment type="subcellular location">
    <subcellularLocation>
        <location evidence="1">Cell envelope</location>
    </subcellularLocation>
</comment>
<dbReference type="PANTHER" id="PTHR32347">
    <property type="entry name" value="EFFLUX SYSTEM COMPONENT YKNX-RELATED"/>
    <property type="match status" value="1"/>
</dbReference>
<keyword evidence="3 4" id="KW-0175">Coiled coil</keyword>
<feature type="region of interest" description="Disordered" evidence="5">
    <location>
        <begin position="1"/>
        <end position="63"/>
    </location>
</feature>
<comment type="caution">
    <text evidence="10">The sequence shown here is derived from an EMBL/GenBank/DDBJ whole genome shotgun (WGS) entry which is preliminary data.</text>
</comment>
<feature type="compositionally biased region" description="Polar residues" evidence="5">
    <location>
        <begin position="24"/>
        <end position="40"/>
    </location>
</feature>
<dbReference type="InterPro" id="IPR059052">
    <property type="entry name" value="HH_YbhG-like"/>
</dbReference>
<feature type="compositionally biased region" description="Basic and acidic residues" evidence="5">
    <location>
        <begin position="1"/>
        <end position="10"/>
    </location>
</feature>
<feature type="domain" description="Multidrug resistance protein MdtA-like C-terminal permuted SH3" evidence="9">
    <location>
        <begin position="523"/>
        <end position="580"/>
    </location>
</feature>
<dbReference type="SUPFAM" id="SSF111369">
    <property type="entry name" value="HlyD-like secretion proteins"/>
    <property type="match status" value="2"/>
</dbReference>
<organism evidence="10 11">
    <name type="scientific">Lyngbya aestuarii BL J</name>
    <dbReference type="NCBI Taxonomy" id="1348334"/>
    <lineage>
        <taxon>Bacteria</taxon>
        <taxon>Bacillati</taxon>
        <taxon>Cyanobacteriota</taxon>
        <taxon>Cyanophyceae</taxon>
        <taxon>Oscillatoriophycideae</taxon>
        <taxon>Oscillatoriales</taxon>
        <taxon>Microcoleaceae</taxon>
        <taxon>Lyngbya</taxon>
    </lineage>
</organism>
<evidence type="ECO:0000256" key="6">
    <source>
        <dbReference type="SAM" id="Phobius"/>
    </source>
</evidence>
<accession>U7QJX7</accession>
<evidence type="ECO:0000256" key="1">
    <source>
        <dbReference type="ARBA" id="ARBA00004196"/>
    </source>
</evidence>
<dbReference type="InterPro" id="IPR006143">
    <property type="entry name" value="RND_pump_MFP"/>
</dbReference>
<dbReference type="AlphaFoldDB" id="U7QJX7"/>
<dbReference type="GO" id="GO:0030313">
    <property type="term" value="C:cell envelope"/>
    <property type="evidence" value="ECO:0007669"/>
    <property type="project" value="UniProtKB-SubCell"/>
</dbReference>
<protein>
    <submittedName>
        <fullName evidence="10">Efflux transporter, RND family, MFP subunit</fullName>
    </submittedName>
</protein>